<dbReference type="Proteomes" id="UP000248857">
    <property type="component" value="Unassembled WGS sequence"/>
</dbReference>
<reference evidence="1 2" key="1">
    <citation type="journal article" date="2018" name="Sci. Rep.">
        <title>A novel species of the marine cyanobacterium Acaryochloris with a unique pigment content and lifestyle.</title>
        <authorList>
            <person name="Partensky F."/>
            <person name="Six C."/>
            <person name="Ratin M."/>
            <person name="Garczarek L."/>
            <person name="Vaulot D."/>
            <person name="Probert I."/>
            <person name="Calteau A."/>
            <person name="Gourvil P."/>
            <person name="Marie D."/>
            <person name="Grebert T."/>
            <person name="Bouchier C."/>
            <person name="Le Panse S."/>
            <person name="Gachenot M."/>
            <person name="Rodriguez F."/>
            <person name="Garrido J.L."/>
        </authorList>
    </citation>
    <scope>NUCLEOTIDE SEQUENCE [LARGE SCALE GENOMIC DNA]</scope>
    <source>
        <strain evidence="1 2">RCC1774</strain>
    </source>
</reference>
<name>A0A2W1JGT8_9CYAN</name>
<organism evidence="1 2">
    <name type="scientific">Acaryochloris thomasi RCC1774</name>
    <dbReference type="NCBI Taxonomy" id="1764569"/>
    <lineage>
        <taxon>Bacteria</taxon>
        <taxon>Bacillati</taxon>
        <taxon>Cyanobacteriota</taxon>
        <taxon>Cyanophyceae</taxon>
        <taxon>Acaryochloridales</taxon>
        <taxon>Acaryochloridaceae</taxon>
        <taxon>Acaryochloris</taxon>
        <taxon>Acaryochloris thomasi</taxon>
    </lineage>
</organism>
<evidence type="ECO:0000313" key="1">
    <source>
        <dbReference type="EMBL" id="PZD70392.1"/>
    </source>
</evidence>
<proteinExistence type="predicted"/>
<sequence>MTDSEDDHDLLDQLARLSDVEKLTLEVGNQSIFLVKIKNTSTSRQGWEFLQQYLTDQEAVEPIMIDEAGHNLIPTGAISVRFTNVSTETEIEKFSCQFNLILEKVNQYIPQQLIFRPLKLSEIFLPDLIQSISKIKGVEAAWANAYARYQRI</sequence>
<protein>
    <submittedName>
        <fullName evidence="1">Uncharacterized protein</fullName>
    </submittedName>
</protein>
<keyword evidence="2" id="KW-1185">Reference proteome</keyword>
<accession>A0A2W1JGT8</accession>
<evidence type="ECO:0000313" key="2">
    <source>
        <dbReference type="Proteomes" id="UP000248857"/>
    </source>
</evidence>
<dbReference type="OrthoDB" id="10013577at2"/>
<gene>
    <name evidence="1" type="ORF">C1752_13118</name>
</gene>
<dbReference type="RefSeq" id="WP_110989049.1">
    <property type="nucleotide sequence ID" value="NZ_CAWNWM010000039.1"/>
</dbReference>
<comment type="caution">
    <text evidence="1">The sequence shown here is derived from an EMBL/GenBank/DDBJ whole genome shotgun (WGS) entry which is preliminary data.</text>
</comment>
<dbReference type="EMBL" id="PQWO01000039">
    <property type="protein sequence ID" value="PZD70392.1"/>
    <property type="molecule type" value="Genomic_DNA"/>
</dbReference>
<dbReference type="AlphaFoldDB" id="A0A2W1JGT8"/>